<proteinExistence type="predicted"/>
<dbReference type="InterPro" id="IPR051397">
    <property type="entry name" value="Zn-ADH-like_protein"/>
</dbReference>
<keyword evidence="3" id="KW-1185">Reference proteome</keyword>
<evidence type="ECO:0000313" key="3">
    <source>
        <dbReference type="Proteomes" id="UP000467252"/>
    </source>
</evidence>
<dbReference type="SUPFAM" id="SSF50129">
    <property type="entry name" value="GroES-like"/>
    <property type="match status" value="1"/>
</dbReference>
<dbReference type="Pfam" id="PF00107">
    <property type="entry name" value="ADH_zinc_N"/>
    <property type="match status" value="1"/>
</dbReference>
<dbReference type="InterPro" id="IPR020843">
    <property type="entry name" value="ER"/>
</dbReference>
<sequence length="326" mass="33945">MGAMRAIQIASLDGPRAAKLVEVDEPDGKDAVVIDVHAAGVAFPDVLQSRGLYQYKPDLPYTPGGEVAGVVRSAPADAHVAAGDRVAGLTMVCGAMAEVVALPAERVFKLPDNVSFEAGAGLLFNDLTMHHALRTRGRLAEGETVLVHGAAGGIGTSTLRLAPVWGASRVIAVVSTEDKMEVARAAGATDVVLADGFKDAAKELTGGRGVDIVVDPVGGDRFTDSLRSLAPGGRLLVVGFTGGEIPTVKVNRLLLNNLDVVGVGWGAWTFTHPNYLAEQWAVLEPLLASGRVPAPEPVVYPLERAADAIAALEDRSAKGKVVMKVR</sequence>
<dbReference type="PANTHER" id="PTHR43677">
    <property type="entry name" value="SHORT-CHAIN DEHYDROGENASE/REDUCTASE"/>
    <property type="match status" value="1"/>
</dbReference>
<protein>
    <submittedName>
        <fullName evidence="2">NADPH:quinone oxidoreductase</fullName>
    </submittedName>
</protein>
<dbReference type="Proteomes" id="UP000467252">
    <property type="component" value="Chromosome"/>
</dbReference>
<dbReference type="GO" id="GO:0016491">
    <property type="term" value="F:oxidoreductase activity"/>
    <property type="evidence" value="ECO:0007669"/>
    <property type="project" value="InterPro"/>
</dbReference>
<gene>
    <name evidence="2" type="ORF">MPUL_07400</name>
</gene>
<evidence type="ECO:0000259" key="1">
    <source>
        <dbReference type="SMART" id="SM00829"/>
    </source>
</evidence>
<dbReference type="SMART" id="SM00829">
    <property type="entry name" value="PKS_ER"/>
    <property type="match status" value="1"/>
</dbReference>
<dbReference type="Pfam" id="PF08240">
    <property type="entry name" value="ADH_N"/>
    <property type="match status" value="1"/>
</dbReference>
<organism evidence="2 3">
    <name type="scientific">Mycolicibacterium pulveris</name>
    <name type="common">Mycobacterium pulveris</name>
    <dbReference type="NCBI Taxonomy" id="36813"/>
    <lineage>
        <taxon>Bacteria</taxon>
        <taxon>Bacillati</taxon>
        <taxon>Actinomycetota</taxon>
        <taxon>Actinomycetes</taxon>
        <taxon>Mycobacteriales</taxon>
        <taxon>Mycobacteriaceae</taxon>
        <taxon>Mycolicibacterium</taxon>
    </lineage>
</organism>
<dbReference type="InterPro" id="IPR036291">
    <property type="entry name" value="NAD(P)-bd_dom_sf"/>
</dbReference>
<reference evidence="2 3" key="1">
    <citation type="journal article" date="2019" name="Emerg. Microbes Infect.">
        <title>Comprehensive subspecies identification of 175 nontuberculous mycobacteria species based on 7547 genomic profiles.</title>
        <authorList>
            <person name="Matsumoto Y."/>
            <person name="Kinjo T."/>
            <person name="Motooka D."/>
            <person name="Nabeya D."/>
            <person name="Jung N."/>
            <person name="Uechi K."/>
            <person name="Horii T."/>
            <person name="Iida T."/>
            <person name="Fujita J."/>
            <person name="Nakamura S."/>
        </authorList>
    </citation>
    <scope>NUCLEOTIDE SEQUENCE [LARGE SCALE GENOMIC DNA]</scope>
    <source>
        <strain evidence="2 3">JCM 6370</strain>
    </source>
</reference>
<feature type="domain" description="Enoyl reductase (ER)" evidence="1">
    <location>
        <begin position="10"/>
        <end position="323"/>
    </location>
</feature>
<dbReference type="InterPro" id="IPR011032">
    <property type="entry name" value="GroES-like_sf"/>
</dbReference>
<dbReference type="InterPro" id="IPR013149">
    <property type="entry name" value="ADH-like_C"/>
</dbReference>
<dbReference type="SUPFAM" id="SSF51735">
    <property type="entry name" value="NAD(P)-binding Rossmann-fold domains"/>
    <property type="match status" value="1"/>
</dbReference>
<dbReference type="Gene3D" id="3.90.180.10">
    <property type="entry name" value="Medium-chain alcohol dehydrogenases, catalytic domain"/>
    <property type="match status" value="1"/>
</dbReference>
<dbReference type="CDD" id="cd08241">
    <property type="entry name" value="QOR1"/>
    <property type="match status" value="1"/>
</dbReference>
<dbReference type="PANTHER" id="PTHR43677:SF4">
    <property type="entry name" value="QUINONE OXIDOREDUCTASE-LIKE PROTEIN 2"/>
    <property type="match status" value="1"/>
</dbReference>
<accession>A0A7I7UE36</accession>
<dbReference type="AlphaFoldDB" id="A0A7I7UE36"/>
<dbReference type="EMBL" id="AP022599">
    <property type="protein sequence ID" value="BBY79582.1"/>
    <property type="molecule type" value="Genomic_DNA"/>
</dbReference>
<dbReference type="Gene3D" id="3.40.50.720">
    <property type="entry name" value="NAD(P)-binding Rossmann-like Domain"/>
    <property type="match status" value="1"/>
</dbReference>
<dbReference type="InterPro" id="IPR013154">
    <property type="entry name" value="ADH-like_N"/>
</dbReference>
<evidence type="ECO:0000313" key="2">
    <source>
        <dbReference type="EMBL" id="BBY79582.1"/>
    </source>
</evidence>
<name>A0A7I7UE36_MYCPV</name>